<keyword evidence="2" id="KW-0812">Transmembrane</keyword>
<keyword evidence="4" id="KW-1185">Reference proteome</keyword>
<protein>
    <submittedName>
        <fullName evidence="3">Uncharacterized protein</fullName>
    </submittedName>
</protein>
<dbReference type="EMBL" id="NEDP02076681">
    <property type="protein sequence ID" value="OWF36053.1"/>
    <property type="molecule type" value="Genomic_DNA"/>
</dbReference>
<evidence type="ECO:0000313" key="3">
    <source>
        <dbReference type="EMBL" id="OWF36053.1"/>
    </source>
</evidence>
<feature type="transmembrane region" description="Helical" evidence="2">
    <location>
        <begin position="191"/>
        <end position="217"/>
    </location>
</feature>
<feature type="transmembrane region" description="Helical" evidence="2">
    <location>
        <begin position="108"/>
        <end position="130"/>
    </location>
</feature>
<proteinExistence type="predicted"/>
<reference evidence="3 4" key="1">
    <citation type="journal article" date="2017" name="Nat. Ecol. Evol.">
        <title>Scallop genome provides insights into evolution of bilaterian karyotype and development.</title>
        <authorList>
            <person name="Wang S."/>
            <person name="Zhang J."/>
            <person name="Jiao W."/>
            <person name="Li J."/>
            <person name="Xun X."/>
            <person name="Sun Y."/>
            <person name="Guo X."/>
            <person name="Huan P."/>
            <person name="Dong B."/>
            <person name="Zhang L."/>
            <person name="Hu X."/>
            <person name="Sun X."/>
            <person name="Wang J."/>
            <person name="Zhao C."/>
            <person name="Wang Y."/>
            <person name="Wang D."/>
            <person name="Huang X."/>
            <person name="Wang R."/>
            <person name="Lv J."/>
            <person name="Li Y."/>
            <person name="Zhang Z."/>
            <person name="Liu B."/>
            <person name="Lu W."/>
            <person name="Hui Y."/>
            <person name="Liang J."/>
            <person name="Zhou Z."/>
            <person name="Hou R."/>
            <person name="Li X."/>
            <person name="Liu Y."/>
            <person name="Li H."/>
            <person name="Ning X."/>
            <person name="Lin Y."/>
            <person name="Zhao L."/>
            <person name="Xing Q."/>
            <person name="Dou J."/>
            <person name="Li Y."/>
            <person name="Mao J."/>
            <person name="Guo H."/>
            <person name="Dou H."/>
            <person name="Li T."/>
            <person name="Mu C."/>
            <person name="Jiang W."/>
            <person name="Fu Q."/>
            <person name="Fu X."/>
            <person name="Miao Y."/>
            <person name="Liu J."/>
            <person name="Yu Q."/>
            <person name="Li R."/>
            <person name="Liao H."/>
            <person name="Li X."/>
            <person name="Kong Y."/>
            <person name="Jiang Z."/>
            <person name="Chourrout D."/>
            <person name="Li R."/>
            <person name="Bao Z."/>
        </authorList>
    </citation>
    <scope>NUCLEOTIDE SEQUENCE [LARGE SCALE GENOMIC DNA]</scope>
    <source>
        <strain evidence="3 4">PY_sf001</strain>
    </source>
</reference>
<feature type="transmembrane region" description="Helical" evidence="2">
    <location>
        <begin position="74"/>
        <end position="96"/>
    </location>
</feature>
<dbReference type="InterPro" id="IPR040350">
    <property type="entry name" value="TMEM272"/>
</dbReference>
<dbReference type="PANTHER" id="PTHR33444">
    <property type="entry name" value="SI:DKEY-19B23.12-RELATED"/>
    <property type="match status" value="1"/>
</dbReference>
<name>A0A210PHU6_MIZYE</name>
<accession>A0A210PHU6</accession>
<feature type="region of interest" description="Disordered" evidence="1">
    <location>
        <begin position="1"/>
        <end position="40"/>
    </location>
</feature>
<evidence type="ECO:0000313" key="4">
    <source>
        <dbReference type="Proteomes" id="UP000242188"/>
    </source>
</evidence>
<keyword evidence="2" id="KW-0472">Membrane</keyword>
<dbReference type="OrthoDB" id="6157510at2759"/>
<evidence type="ECO:0000256" key="2">
    <source>
        <dbReference type="SAM" id="Phobius"/>
    </source>
</evidence>
<evidence type="ECO:0000256" key="1">
    <source>
        <dbReference type="SAM" id="MobiDB-lite"/>
    </source>
</evidence>
<sequence>MTDLEQTTPMATDTLLPGGRDSDTETGHVESNLPTSGKEPRNASLCTIVITAYEESEDLMTFISQVFSAIDRTALGCTVCISSFIIGLLAIVLGILRYGACPCEPCVPMFLAVGGCALMLRAIFQVLGWCCNSRKTCDETEPDVLQTLHSILGILVLFWTIPGIVWIFGIIHKVDTDHAESVNYCDYVLYWFTVSFLGIIFLVLLLQSSLLIAMCIVHNYMYSHTDYSNFDNDDNEVSGTIEDHHISSEGTV</sequence>
<gene>
    <name evidence="3" type="ORF">KP79_PYT22245</name>
</gene>
<dbReference type="STRING" id="6573.A0A210PHU6"/>
<feature type="compositionally biased region" description="Polar residues" evidence="1">
    <location>
        <begin position="1"/>
        <end position="11"/>
    </location>
</feature>
<dbReference type="AlphaFoldDB" id="A0A210PHU6"/>
<organism evidence="3 4">
    <name type="scientific">Mizuhopecten yessoensis</name>
    <name type="common">Japanese scallop</name>
    <name type="synonym">Patinopecten yessoensis</name>
    <dbReference type="NCBI Taxonomy" id="6573"/>
    <lineage>
        <taxon>Eukaryota</taxon>
        <taxon>Metazoa</taxon>
        <taxon>Spiralia</taxon>
        <taxon>Lophotrochozoa</taxon>
        <taxon>Mollusca</taxon>
        <taxon>Bivalvia</taxon>
        <taxon>Autobranchia</taxon>
        <taxon>Pteriomorphia</taxon>
        <taxon>Pectinida</taxon>
        <taxon>Pectinoidea</taxon>
        <taxon>Pectinidae</taxon>
        <taxon>Mizuhopecten</taxon>
    </lineage>
</organism>
<dbReference type="PANTHER" id="PTHR33444:SF2">
    <property type="entry name" value="MARVEL DOMAIN-CONTAINING PROTEIN"/>
    <property type="match status" value="1"/>
</dbReference>
<keyword evidence="2" id="KW-1133">Transmembrane helix</keyword>
<feature type="transmembrane region" description="Helical" evidence="2">
    <location>
        <begin position="151"/>
        <end position="171"/>
    </location>
</feature>
<dbReference type="Proteomes" id="UP000242188">
    <property type="component" value="Unassembled WGS sequence"/>
</dbReference>
<comment type="caution">
    <text evidence="3">The sequence shown here is derived from an EMBL/GenBank/DDBJ whole genome shotgun (WGS) entry which is preliminary data.</text>
</comment>